<reference evidence="11 12" key="1">
    <citation type="submission" date="2016-03" db="EMBL/GenBank/DDBJ databases">
        <title>Complete genome sequence of a soil Actinobacterium, Nocardioides dokdonensis FR1436.</title>
        <authorList>
            <person name="Kwon S.-K."/>
            <person name="Kim K."/>
            <person name="Kim J.F."/>
        </authorList>
    </citation>
    <scope>NUCLEOTIDE SEQUENCE [LARGE SCALE GENOMIC DNA]</scope>
    <source>
        <strain evidence="11 12">FR1436</strain>
    </source>
</reference>
<evidence type="ECO:0000313" key="11">
    <source>
        <dbReference type="EMBL" id="ANH39382.1"/>
    </source>
</evidence>
<evidence type="ECO:0000256" key="4">
    <source>
        <dbReference type="ARBA" id="ARBA00022475"/>
    </source>
</evidence>
<dbReference type="PATRIC" id="fig|1300347.3.peg.2969"/>
<feature type="transmembrane region" description="Helical" evidence="10">
    <location>
        <begin position="6"/>
        <end position="22"/>
    </location>
</feature>
<evidence type="ECO:0000256" key="5">
    <source>
        <dbReference type="ARBA" id="ARBA00022692"/>
    </source>
</evidence>
<dbReference type="GO" id="GO:0015031">
    <property type="term" value="P:protein transport"/>
    <property type="evidence" value="ECO:0007669"/>
    <property type="project" value="UniProtKB-KW"/>
</dbReference>
<dbReference type="KEGG" id="ndk:I601_2971"/>
<organism evidence="11 12">
    <name type="scientific">Nocardioides dokdonensis FR1436</name>
    <dbReference type="NCBI Taxonomy" id="1300347"/>
    <lineage>
        <taxon>Bacteria</taxon>
        <taxon>Bacillati</taxon>
        <taxon>Actinomycetota</taxon>
        <taxon>Actinomycetes</taxon>
        <taxon>Propionibacteriales</taxon>
        <taxon>Nocardioidaceae</taxon>
        <taxon>Nocardioides</taxon>
    </lineage>
</organism>
<keyword evidence="3" id="KW-0813">Transport</keyword>
<evidence type="ECO:0000256" key="8">
    <source>
        <dbReference type="ARBA" id="ARBA00023010"/>
    </source>
</evidence>
<comment type="similarity">
    <text evidence="2">Belongs to the YajC family.</text>
</comment>
<evidence type="ECO:0000313" key="12">
    <source>
        <dbReference type="Proteomes" id="UP000077868"/>
    </source>
</evidence>
<dbReference type="AlphaFoldDB" id="A0A1A9GNZ6"/>
<dbReference type="EMBL" id="CP015079">
    <property type="protein sequence ID" value="ANH39382.1"/>
    <property type="molecule type" value="Genomic_DNA"/>
</dbReference>
<accession>A0A1A9GNZ6</accession>
<keyword evidence="6" id="KW-0653">Protein transport</keyword>
<evidence type="ECO:0000256" key="9">
    <source>
        <dbReference type="ARBA" id="ARBA00023136"/>
    </source>
</evidence>
<evidence type="ECO:0000256" key="7">
    <source>
        <dbReference type="ARBA" id="ARBA00022989"/>
    </source>
</evidence>
<gene>
    <name evidence="11" type="ORF">I601_2971</name>
</gene>
<evidence type="ECO:0000256" key="1">
    <source>
        <dbReference type="ARBA" id="ARBA00004162"/>
    </source>
</evidence>
<keyword evidence="7 10" id="KW-1133">Transmembrane helix</keyword>
<name>A0A1A9GNZ6_9ACTN</name>
<keyword evidence="8" id="KW-0811">Translocation</keyword>
<keyword evidence="5 10" id="KW-0812">Transmembrane</keyword>
<protein>
    <submittedName>
        <fullName evidence="11">Preprotein translocase subunit YajC</fullName>
    </submittedName>
</protein>
<dbReference type="RefSeq" id="WP_218917674.1">
    <property type="nucleotide sequence ID" value="NZ_CP015079.1"/>
</dbReference>
<dbReference type="Proteomes" id="UP000077868">
    <property type="component" value="Chromosome"/>
</dbReference>
<dbReference type="NCBIfam" id="TIGR00739">
    <property type="entry name" value="yajC"/>
    <property type="match status" value="1"/>
</dbReference>
<dbReference type="SMART" id="SM01323">
    <property type="entry name" value="YajC"/>
    <property type="match status" value="1"/>
</dbReference>
<dbReference type="PRINTS" id="PR01853">
    <property type="entry name" value="YAJCTRNLCASE"/>
</dbReference>
<evidence type="ECO:0000256" key="3">
    <source>
        <dbReference type="ARBA" id="ARBA00022448"/>
    </source>
</evidence>
<dbReference type="PANTHER" id="PTHR33909">
    <property type="entry name" value="SEC TRANSLOCON ACCESSORY COMPLEX SUBUNIT YAJC"/>
    <property type="match status" value="1"/>
</dbReference>
<proteinExistence type="inferred from homology"/>
<evidence type="ECO:0000256" key="2">
    <source>
        <dbReference type="ARBA" id="ARBA00006742"/>
    </source>
</evidence>
<dbReference type="PANTHER" id="PTHR33909:SF1">
    <property type="entry name" value="SEC TRANSLOCON ACCESSORY COMPLEX SUBUNIT YAJC"/>
    <property type="match status" value="1"/>
</dbReference>
<dbReference type="Pfam" id="PF02699">
    <property type="entry name" value="YajC"/>
    <property type="match status" value="1"/>
</dbReference>
<keyword evidence="12" id="KW-1185">Reference proteome</keyword>
<keyword evidence="9 10" id="KW-0472">Membrane</keyword>
<sequence length="98" mass="10605">MEGLAPFLPLVGIALVFWLLIIRPQSRRNREMIAMQQSISVGDEVLLTSGIHGTVRGLDDDSFELEVAPGVALRVARGAVGRILPPDAPDTFDAPEEL</sequence>
<keyword evidence="4" id="KW-1003">Cell membrane</keyword>
<dbReference type="STRING" id="1300347.I601_2971"/>
<dbReference type="InterPro" id="IPR003849">
    <property type="entry name" value="Preprotein_translocase_YajC"/>
</dbReference>
<evidence type="ECO:0000256" key="10">
    <source>
        <dbReference type="SAM" id="Phobius"/>
    </source>
</evidence>
<evidence type="ECO:0000256" key="6">
    <source>
        <dbReference type="ARBA" id="ARBA00022927"/>
    </source>
</evidence>
<dbReference type="GO" id="GO:0005886">
    <property type="term" value="C:plasma membrane"/>
    <property type="evidence" value="ECO:0007669"/>
    <property type="project" value="UniProtKB-SubCell"/>
</dbReference>
<comment type="subcellular location">
    <subcellularLocation>
        <location evidence="1">Cell membrane</location>
        <topology evidence="1">Single-pass membrane protein</topology>
    </subcellularLocation>
</comment>